<gene>
    <name evidence="2" type="ORF">A2042_06710</name>
</gene>
<accession>A0A1F7RAZ9</accession>
<organism evidence="2 3">
    <name type="scientific">Candidatus Schekmanbacteria bacterium GWA2_38_11</name>
    <dbReference type="NCBI Taxonomy" id="1817876"/>
    <lineage>
        <taxon>Bacteria</taxon>
        <taxon>Candidatus Schekmaniibacteriota</taxon>
    </lineage>
</organism>
<dbReference type="Proteomes" id="UP000178526">
    <property type="component" value="Unassembled WGS sequence"/>
</dbReference>
<evidence type="ECO:0000313" key="2">
    <source>
        <dbReference type="EMBL" id="OGL38735.1"/>
    </source>
</evidence>
<name>A0A1F7RAZ9_9BACT</name>
<protein>
    <recommendedName>
        <fullName evidence="1">HEPN domain-containing protein</fullName>
    </recommendedName>
</protein>
<comment type="caution">
    <text evidence="2">The sequence shown here is derived from an EMBL/GenBank/DDBJ whole genome shotgun (WGS) entry which is preliminary data.</text>
</comment>
<evidence type="ECO:0000313" key="3">
    <source>
        <dbReference type="Proteomes" id="UP000178526"/>
    </source>
</evidence>
<dbReference type="InterPro" id="IPR007842">
    <property type="entry name" value="HEPN_dom"/>
</dbReference>
<dbReference type="AlphaFoldDB" id="A0A1F7RAZ9"/>
<feature type="domain" description="HEPN" evidence="1">
    <location>
        <begin position="6"/>
        <end position="68"/>
    </location>
</feature>
<dbReference type="Gene3D" id="1.20.120.330">
    <property type="entry name" value="Nucleotidyltransferases domain 2"/>
    <property type="match status" value="1"/>
</dbReference>
<proteinExistence type="predicted"/>
<evidence type="ECO:0000259" key="1">
    <source>
        <dbReference type="Pfam" id="PF05168"/>
    </source>
</evidence>
<dbReference type="Pfam" id="PF05168">
    <property type="entry name" value="HEPN"/>
    <property type="match status" value="1"/>
</dbReference>
<dbReference type="SUPFAM" id="SSF81593">
    <property type="entry name" value="Nucleotidyltransferase substrate binding subunit/domain"/>
    <property type="match status" value="1"/>
</dbReference>
<reference evidence="2 3" key="1">
    <citation type="journal article" date="2016" name="Nat. Commun.">
        <title>Thousands of microbial genomes shed light on interconnected biogeochemical processes in an aquifer system.</title>
        <authorList>
            <person name="Anantharaman K."/>
            <person name="Brown C.T."/>
            <person name="Hug L.A."/>
            <person name="Sharon I."/>
            <person name="Castelle C.J."/>
            <person name="Probst A.J."/>
            <person name="Thomas B.C."/>
            <person name="Singh A."/>
            <person name="Wilkins M.J."/>
            <person name="Karaoz U."/>
            <person name="Brodie E.L."/>
            <person name="Williams K.H."/>
            <person name="Hubbard S.S."/>
            <person name="Banfield J.F."/>
        </authorList>
    </citation>
    <scope>NUCLEOTIDE SEQUENCE [LARGE SCALE GENOMIC DNA]</scope>
</reference>
<sequence length="93" mass="10745">MEFIGHLVIEKLLKAYYVRTVDINHPFIHDLLKIAQKTDLRLTKVQEDFLDVVTTFNLGTRYSDYKMTGETPVPPTDSLKKSFLISVIFILSL</sequence>
<dbReference type="EMBL" id="MGDB01000139">
    <property type="protein sequence ID" value="OGL38735.1"/>
    <property type="molecule type" value="Genomic_DNA"/>
</dbReference>